<evidence type="ECO:0000256" key="1">
    <source>
        <dbReference type="ARBA" id="ARBA00000085"/>
    </source>
</evidence>
<dbReference type="InterPro" id="IPR000014">
    <property type="entry name" value="PAS"/>
</dbReference>
<dbReference type="InterPro" id="IPR004358">
    <property type="entry name" value="Sig_transdc_His_kin-like_C"/>
</dbReference>
<dbReference type="EC" id="2.7.13.3" evidence="2"/>
<keyword evidence="10" id="KW-1185">Reference proteome</keyword>
<evidence type="ECO:0000256" key="5">
    <source>
        <dbReference type="ARBA" id="ARBA00022777"/>
    </source>
</evidence>
<dbReference type="InterPro" id="IPR052162">
    <property type="entry name" value="Sensor_kinase/Photoreceptor"/>
</dbReference>
<feature type="domain" description="PAC" evidence="8">
    <location>
        <begin position="323"/>
        <end position="375"/>
    </location>
</feature>
<evidence type="ECO:0000313" key="9">
    <source>
        <dbReference type="EMBL" id="MDO1512633.1"/>
    </source>
</evidence>
<reference evidence="9" key="2">
    <citation type="submission" date="2023-06" db="EMBL/GenBank/DDBJ databases">
        <authorList>
            <person name="Lucena T."/>
            <person name="Sun Q."/>
        </authorList>
    </citation>
    <scope>NUCLEOTIDE SEQUENCE</scope>
    <source>
        <strain evidence="9">CECT 8869</strain>
    </source>
</reference>
<dbReference type="PROSITE" id="PS50113">
    <property type="entry name" value="PAC"/>
    <property type="match status" value="3"/>
</dbReference>
<dbReference type="InterPro" id="IPR035965">
    <property type="entry name" value="PAS-like_dom_sf"/>
</dbReference>
<dbReference type="InterPro" id="IPR013655">
    <property type="entry name" value="PAS_fold_3"/>
</dbReference>
<evidence type="ECO:0000256" key="2">
    <source>
        <dbReference type="ARBA" id="ARBA00012438"/>
    </source>
</evidence>
<dbReference type="RefSeq" id="WP_304435678.1">
    <property type="nucleotide sequence ID" value="NZ_JAUKUC010000001.1"/>
</dbReference>
<gene>
    <name evidence="9" type="ORF">Q2T41_08195</name>
</gene>
<dbReference type="PANTHER" id="PTHR43304:SF1">
    <property type="entry name" value="PAC DOMAIN-CONTAINING PROTEIN"/>
    <property type="match status" value="1"/>
</dbReference>
<comment type="catalytic activity">
    <reaction evidence="1">
        <text>ATP + protein L-histidine = ADP + protein N-phospho-L-histidine.</text>
        <dbReference type="EC" id="2.7.13.3"/>
    </reaction>
</comment>
<dbReference type="SMART" id="SM00086">
    <property type="entry name" value="PAC"/>
    <property type="match status" value="4"/>
</dbReference>
<dbReference type="InterPro" id="IPR013656">
    <property type="entry name" value="PAS_4"/>
</dbReference>
<keyword evidence="5" id="KW-0418">Kinase</keyword>
<dbReference type="InterPro" id="IPR000700">
    <property type="entry name" value="PAS-assoc_C"/>
</dbReference>
<feature type="domain" description="PAS" evidence="7">
    <location>
        <begin position="248"/>
        <end position="320"/>
    </location>
</feature>
<evidence type="ECO:0000256" key="3">
    <source>
        <dbReference type="ARBA" id="ARBA00022553"/>
    </source>
</evidence>
<dbReference type="InterPro" id="IPR003594">
    <property type="entry name" value="HATPase_dom"/>
</dbReference>
<keyword evidence="3" id="KW-0597">Phosphoprotein</keyword>
<proteinExistence type="predicted"/>
<dbReference type="PROSITE" id="PS50109">
    <property type="entry name" value="HIS_KIN"/>
    <property type="match status" value="1"/>
</dbReference>
<evidence type="ECO:0000259" key="8">
    <source>
        <dbReference type="PROSITE" id="PS50113"/>
    </source>
</evidence>
<dbReference type="Gene3D" id="3.30.450.20">
    <property type="entry name" value="PAS domain"/>
    <property type="match status" value="4"/>
</dbReference>
<evidence type="ECO:0000259" key="6">
    <source>
        <dbReference type="PROSITE" id="PS50109"/>
    </source>
</evidence>
<keyword evidence="4" id="KW-0808">Transferase</keyword>
<dbReference type="Pfam" id="PF02518">
    <property type="entry name" value="HATPase_c"/>
    <property type="match status" value="1"/>
</dbReference>
<dbReference type="Pfam" id="PF08447">
    <property type="entry name" value="PAS_3"/>
    <property type="match status" value="3"/>
</dbReference>
<reference evidence="9" key="1">
    <citation type="journal article" date="2014" name="Int. J. Syst. Evol. Microbiol.">
        <title>Complete genome of a new Firmicutes species belonging to the dominant human colonic microbiota ('Ruminococcus bicirculans') reveals two chromosomes and a selective capacity to utilize plant glucans.</title>
        <authorList>
            <consortium name="NISC Comparative Sequencing Program"/>
            <person name="Wegmann U."/>
            <person name="Louis P."/>
            <person name="Goesmann A."/>
            <person name="Henrissat B."/>
            <person name="Duncan S.H."/>
            <person name="Flint H.J."/>
        </authorList>
    </citation>
    <scope>NUCLEOTIDE SEQUENCE</scope>
    <source>
        <strain evidence="9">CECT 8869</strain>
    </source>
</reference>
<dbReference type="InterPro" id="IPR036890">
    <property type="entry name" value="HATPase_C_sf"/>
</dbReference>
<evidence type="ECO:0000259" key="7">
    <source>
        <dbReference type="PROSITE" id="PS50112"/>
    </source>
</evidence>
<dbReference type="Pfam" id="PF08448">
    <property type="entry name" value="PAS_4"/>
    <property type="match status" value="1"/>
</dbReference>
<sequence length="732" mass="83239">MKTLAIDFLLKEAPIAIAMVDTKLNFINYSNQWRKDFTLNNSDYIGKNLFEVIGETPGQFDEDLKKGLKGKKIENFGQKYILPSGKLQWLKWKISPVKIDDRKNLDGLLIFLEDVTEDKKEIELLHKAEAVARIGCWEVDLINNSLYWTKTTKDIHEVSEDFVPDVARGINFYKEGPHRDKITELVNIAIEQGKSWDTELIIITAKGNEVWVRAKGEVEMANGQPVRIIGTFQDIDQTKKIQLAHEEISERLKITTQTAQIGIWDFNLETNELVWDNEMYQIFGVEKDDFSGVFEAWESTIHPEDKEKALKATENAITGVKDFDEEFRIILKDGSIRHVKGTSKTIKDYNGKPIKLTGANWDITDLRSTELKLIRSTESFTETFDNASIGMALISPDFKWLKVNKSLLNSLGYTEKELLNMKTLDITHPEDIITSKSFHTSAYDGLNDTYQLEKRYFHKDGHLVHVVLGVTVVKDMNGNPSHTIAQFLDITDRIESEKRLQTLVEVTKSQNDSLMNFAHIVSHNLRSHSTNMTMLTKFLTKEEDEEERKNLHEMISNAAESLAETIAHLNDVVQVKTGTLEHLKSIGVLNTIHHIKKSIGGLLEEQDAVLNINVSKTHFVNAVPAYLESIFLNVITNALKYRSQDRTPIIEISSKIKGDYVLITFSDNGQGIDLKRHGDKIFGMYKTFHKHKDAKGIGLFITKNQIEAMGGKINLKSTVDVGTTIFIELKKA</sequence>
<dbReference type="Gene3D" id="2.10.70.100">
    <property type="match status" value="2"/>
</dbReference>
<dbReference type="CDD" id="cd00130">
    <property type="entry name" value="PAS"/>
    <property type="match status" value="2"/>
</dbReference>
<dbReference type="PANTHER" id="PTHR43304">
    <property type="entry name" value="PHYTOCHROME-LIKE PROTEIN CPH1"/>
    <property type="match status" value="1"/>
</dbReference>
<dbReference type="Proteomes" id="UP001168579">
    <property type="component" value="Unassembled WGS sequence"/>
</dbReference>
<dbReference type="SMART" id="SM00091">
    <property type="entry name" value="PAS"/>
    <property type="match status" value="3"/>
</dbReference>
<dbReference type="EMBL" id="JAUKUC010000001">
    <property type="protein sequence ID" value="MDO1512633.1"/>
    <property type="molecule type" value="Genomic_DNA"/>
</dbReference>
<accession>A0ABT8RP08</accession>
<dbReference type="NCBIfam" id="TIGR00229">
    <property type="entry name" value="sensory_box"/>
    <property type="match status" value="3"/>
</dbReference>
<dbReference type="SUPFAM" id="SSF55874">
    <property type="entry name" value="ATPase domain of HSP90 chaperone/DNA topoisomerase II/histidine kinase"/>
    <property type="match status" value="1"/>
</dbReference>
<dbReference type="SUPFAM" id="SSF55785">
    <property type="entry name" value="PYP-like sensor domain (PAS domain)"/>
    <property type="match status" value="4"/>
</dbReference>
<feature type="domain" description="PAC" evidence="8">
    <location>
        <begin position="196"/>
        <end position="247"/>
    </location>
</feature>
<name>A0ABT8RP08_9FLAO</name>
<dbReference type="PROSITE" id="PS50112">
    <property type="entry name" value="PAS"/>
    <property type="match status" value="2"/>
</dbReference>
<dbReference type="SMART" id="SM00387">
    <property type="entry name" value="HATPase_c"/>
    <property type="match status" value="1"/>
</dbReference>
<dbReference type="InterPro" id="IPR005467">
    <property type="entry name" value="His_kinase_dom"/>
</dbReference>
<comment type="caution">
    <text evidence="9">The sequence shown here is derived from an EMBL/GenBank/DDBJ whole genome shotgun (WGS) entry which is preliminary data.</text>
</comment>
<dbReference type="Gene3D" id="3.30.565.10">
    <property type="entry name" value="Histidine kinase-like ATPase, C-terminal domain"/>
    <property type="match status" value="1"/>
</dbReference>
<dbReference type="InterPro" id="IPR001610">
    <property type="entry name" value="PAC"/>
</dbReference>
<feature type="domain" description="PAS" evidence="7">
    <location>
        <begin position="376"/>
        <end position="431"/>
    </location>
</feature>
<evidence type="ECO:0000313" key="10">
    <source>
        <dbReference type="Proteomes" id="UP001168579"/>
    </source>
</evidence>
<feature type="domain" description="Histidine kinase" evidence="6">
    <location>
        <begin position="520"/>
        <end position="732"/>
    </location>
</feature>
<protein>
    <recommendedName>
        <fullName evidence="2">histidine kinase</fullName>
        <ecNumber evidence="2">2.7.13.3</ecNumber>
    </recommendedName>
</protein>
<organism evidence="9 10">
    <name type="scientific">Maribacter confluentis</name>
    <dbReference type="NCBI Taxonomy" id="1656093"/>
    <lineage>
        <taxon>Bacteria</taxon>
        <taxon>Pseudomonadati</taxon>
        <taxon>Bacteroidota</taxon>
        <taxon>Flavobacteriia</taxon>
        <taxon>Flavobacteriales</taxon>
        <taxon>Flavobacteriaceae</taxon>
        <taxon>Maribacter</taxon>
    </lineage>
</organism>
<evidence type="ECO:0000256" key="4">
    <source>
        <dbReference type="ARBA" id="ARBA00022679"/>
    </source>
</evidence>
<dbReference type="PRINTS" id="PR00344">
    <property type="entry name" value="BCTRLSENSOR"/>
</dbReference>
<feature type="domain" description="PAC" evidence="8">
    <location>
        <begin position="450"/>
        <end position="502"/>
    </location>
</feature>